<proteinExistence type="inferred from homology"/>
<comment type="caution">
    <text evidence="5">The sequence shown here is derived from an EMBL/GenBank/DDBJ whole genome shotgun (WGS) entry which is preliminary data.</text>
</comment>
<sequence>MEKSHGGEWRNSSVIAFAGDSDPLEAASAAARDLLRTAQTADVLGPPVDIFGLARALAIELRPSAEGWDASLHSRSGQFVVEYDPTRPKGRLRFSIAHEIAHTCFADAGESIRHRTAQGAVPDPQGDSWEVELLCNLIAAEILMPTESIQGHLNSDFDIDFLMELRRRWDVSTEAILRKYVTDSGREGVLIATSRVDGEARSIFRVDYAQNPPSISGMLGTLFHHGQILDQPNLLNTCVAVGQTVRGTMIQGGVRLSVQAVGVPPYPGSTLPRVLAYIQSEEEYESDRGIIHVVGDILDIDQASGPALVAHIVSDEVRQWSNWGVAGALRRAFPDAAGSFRAWTIFSPEHLRLGRVHLISRYRNHQLIEIASIVAQAGYGSSFDSRLDLEAMSVGLDVVASRAIELDATVHVPRLGAGQAGGRWDHVERLLAERLASKGVEVVVHTLPSRTPEQWGNDHA</sequence>
<evidence type="ECO:0000313" key="6">
    <source>
        <dbReference type="Proteomes" id="UP001165580"/>
    </source>
</evidence>
<protein>
    <submittedName>
        <fullName evidence="5">ImmA/IrrE family metallo-endopeptidase</fullName>
    </submittedName>
</protein>
<dbReference type="Gene3D" id="1.10.10.2910">
    <property type="match status" value="1"/>
</dbReference>
<keyword evidence="6" id="KW-1185">Reference proteome</keyword>
<accession>A0ABT2GEH9</accession>
<dbReference type="InterPro" id="IPR043472">
    <property type="entry name" value="Macro_dom-like"/>
</dbReference>
<dbReference type="PANTHER" id="PTHR47157">
    <property type="entry name" value="CHROMODOMAIN-HELICASE-DNA-BINDING PROTEIN 1-LIKE"/>
    <property type="match status" value="1"/>
</dbReference>
<evidence type="ECO:0000256" key="1">
    <source>
        <dbReference type="ARBA" id="ARBA00007025"/>
    </source>
</evidence>
<evidence type="ECO:0000256" key="3">
    <source>
        <dbReference type="ARBA" id="ARBA00022840"/>
    </source>
</evidence>
<gene>
    <name evidence="5" type="ORF">NVV95_08510</name>
</gene>
<name>A0ABT2GEH9_9MICO</name>
<keyword evidence="2" id="KW-0547">Nucleotide-binding</keyword>
<dbReference type="Gene3D" id="3.40.220.10">
    <property type="entry name" value="Leucine Aminopeptidase, subunit E, domain 1"/>
    <property type="match status" value="1"/>
</dbReference>
<dbReference type="InterPro" id="IPR031053">
    <property type="entry name" value="ALC1"/>
</dbReference>
<dbReference type="Pfam" id="PF06114">
    <property type="entry name" value="Peptidase_M78"/>
    <property type="match status" value="1"/>
</dbReference>
<reference evidence="5" key="1">
    <citation type="submission" date="2022-08" db="EMBL/GenBank/DDBJ databases">
        <authorList>
            <person name="Deng Y."/>
            <person name="Han X.-F."/>
            <person name="Zhang Y.-Q."/>
        </authorList>
    </citation>
    <scope>NUCLEOTIDE SEQUENCE</scope>
    <source>
        <strain evidence="5">CPCC 205716</strain>
    </source>
</reference>
<evidence type="ECO:0000256" key="2">
    <source>
        <dbReference type="ARBA" id="ARBA00022741"/>
    </source>
</evidence>
<keyword evidence="3" id="KW-0067">ATP-binding</keyword>
<evidence type="ECO:0000313" key="5">
    <source>
        <dbReference type="EMBL" id="MCS5714593.1"/>
    </source>
</evidence>
<dbReference type="RefSeq" id="WP_259486118.1">
    <property type="nucleotide sequence ID" value="NZ_JANTEZ010000003.1"/>
</dbReference>
<dbReference type="InterPro" id="IPR010359">
    <property type="entry name" value="IrrE_HExxH"/>
</dbReference>
<dbReference type="Proteomes" id="UP001165580">
    <property type="component" value="Unassembled WGS sequence"/>
</dbReference>
<evidence type="ECO:0000259" key="4">
    <source>
        <dbReference type="Pfam" id="PF06114"/>
    </source>
</evidence>
<feature type="domain" description="IrrE N-terminal-like" evidence="4">
    <location>
        <begin position="78"/>
        <end position="178"/>
    </location>
</feature>
<organism evidence="5 6">
    <name type="scientific">Herbiconiux gentiana</name>
    <dbReference type="NCBI Taxonomy" id="2970912"/>
    <lineage>
        <taxon>Bacteria</taxon>
        <taxon>Bacillati</taxon>
        <taxon>Actinomycetota</taxon>
        <taxon>Actinomycetes</taxon>
        <taxon>Micrococcales</taxon>
        <taxon>Microbacteriaceae</taxon>
        <taxon>Herbiconiux</taxon>
    </lineage>
</organism>
<comment type="similarity">
    <text evidence="1">Belongs to the SNF2/RAD54 helicase family.</text>
</comment>
<dbReference type="SUPFAM" id="SSF52949">
    <property type="entry name" value="Macro domain-like"/>
    <property type="match status" value="1"/>
</dbReference>
<dbReference type="PANTHER" id="PTHR47157:SF1">
    <property type="entry name" value="CHROMODOMAIN-HELICASE-DNA-BINDING PROTEIN 1-LIKE"/>
    <property type="match status" value="1"/>
</dbReference>
<dbReference type="EMBL" id="JANTEZ010000003">
    <property type="protein sequence ID" value="MCS5714593.1"/>
    <property type="molecule type" value="Genomic_DNA"/>
</dbReference>